<evidence type="ECO:0000313" key="3">
    <source>
        <dbReference type="Proteomes" id="UP000199107"/>
    </source>
</evidence>
<reference evidence="3" key="1">
    <citation type="submission" date="2016-10" db="EMBL/GenBank/DDBJ databases">
        <authorList>
            <person name="Varghese N."/>
            <person name="Submissions S."/>
        </authorList>
    </citation>
    <scope>NUCLEOTIDE SEQUENCE [LARGE SCALE GENOMIC DNA]</scope>
    <source>
        <strain evidence="3">AAP</strain>
    </source>
</reference>
<evidence type="ECO:0000313" key="2">
    <source>
        <dbReference type="EMBL" id="SDL55462.1"/>
    </source>
</evidence>
<gene>
    <name evidence="2" type="ORF">SAMN05192555_105110</name>
</gene>
<name>A0A1G9L0I0_9GAMM</name>
<dbReference type="EMBL" id="FNGH01000005">
    <property type="protein sequence ID" value="SDL55462.1"/>
    <property type="molecule type" value="Genomic_DNA"/>
</dbReference>
<accession>A0A1G9L0I0</accession>
<proteinExistence type="predicted"/>
<dbReference type="AlphaFoldDB" id="A0A1G9L0I0"/>
<keyword evidence="1" id="KW-0175">Coiled coil</keyword>
<sequence length="232" mass="27582">MNDISDWITNSEQAAWAVNYLKNKNFKVNQSKYDSRADLEELFRLHDGRDDFMFAVSKMKSAWRKRSYDAKVKRENRTRCQFNLKKSTKSKIFSTSKQLGYKNQHEYIEALVNQDKEHRRQGNENLNMKLKQEKEKVEHLERQLLDYQKSATSVVTTCYLEIEKLIKEKLELKEDINKSPPPDHPHEGLSLDKIHKINRQTEEIKMTIQKKMQVPSSLHMPLLCDKVWKQDP</sequence>
<keyword evidence="3" id="KW-1185">Reference proteome</keyword>
<protein>
    <submittedName>
        <fullName evidence="2">Uncharacterized protein</fullName>
    </submittedName>
</protein>
<dbReference type="RefSeq" id="WP_143025051.1">
    <property type="nucleotide sequence ID" value="NZ_FNGH01000005.1"/>
</dbReference>
<evidence type="ECO:0000256" key="1">
    <source>
        <dbReference type="SAM" id="Coils"/>
    </source>
</evidence>
<feature type="coiled-coil region" evidence="1">
    <location>
        <begin position="123"/>
        <end position="150"/>
    </location>
</feature>
<dbReference type="Proteomes" id="UP000199107">
    <property type="component" value="Unassembled WGS sequence"/>
</dbReference>
<organism evidence="2 3">
    <name type="scientific">Franzmannia pantelleriensis</name>
    <dbReference type="NCBI Taxonomy" id="48727"/>
    <lineage>
        <taxon>Bacteria</taxon>
        <taxon>Pseudomonadati</taxon>
        <taxon>Pseudomonadota</taxon>
        <taxon>Gammaproteobacteria</taxon>
        <taxon>Oceanospirillales</taxon>
        <taxon>Halomonadaceae</taxon>
        <taxon>Franzmannia</taxon>
    </lineage>
</organism>